<name>A0ABV3LW45_9ACTN</name>
<proteinExistence type="predicted"/>
<feature type="region of interest" description="Disordered" evidence="1">
    <location>
        <begin position="66"/>
        <end position="216"/>
    </location>
</feature>
<evidence type="ECO:0000313" key="4">
    <source>
        <dbReference type="Proteomes" id="UP001553843"/>
    </source>
</evidence>
<keyword evidence="2" id="KW-1133">Transmembrane helix</keyword>
<gene>
    <name evidence="3" type="ORF">AB0887_17135</name>
</gene>
<keyword evidence="4" id="KW-1185">Reference proteome</keyword>
<evidence type="ECO:0000313" key="3">
    <source>
        <dbReference type="EMBL" id="MEW2363659.1"/>
    </source>
</evidence>
<feature type="transmembrane region" description="Helical" evidence="2">
    <location>
        <begin position="235"/>
        <end position="263"/>
    </location>
</feature>
<feature type="compositionally biased region" description="Basic and acidic residues" evidence="1">
    <location>
        <begin position="188"/>
        <end position="198"/>
    </location>
</feature>
<reference evidence="3 4" key="1">
    <citation type="submission" date="2024-06" db="EMBL/GenBank/DDBJ databases">
        <title>The Natural Products Discovery Center: Release of the First 8490 Sequenced Strains for Exploring Actinobacteria Biosynthetic Diversity.</title>
        <authorList>
            <person name="Kalkreuter E."/>
            <person name="Kautsar S.A."/>
            <person name="Yang D."/>
            <person name="Bader C.D."/>
            <person name="Teijaro C.N."/>
            <person name="Fluegel L."/>
            <person name="Davis C.M."/>
            <person name="Simpson J.R."/>
            <person name="Lauterbach L."/>
            <person name="Steele A.D."/>
            <person name="Gui C."/>
            <person name="Meng S."/>
            <person name="Li G."/>
            <person name="Viehrig K."/>
            <person name="Ye F."/>
            <person name="Su P."/>
            <person name="Kiefer A.F."/>
            <person name="Nichols A."/>
            <person name="Cepeda A.J."/>
            <person name="Yan W."/>
            <person name="Fan B."/>
            <person name="Jiang Y."/>
            <person name="Adhikari A."/>
            <person name="Zheng C.-J."/>
            <person name="Schuster L."/>
            <person name="Cowan T.M."/>
            <person name="Smanski M.J."/>
            <person name="Chevrette M.G."/>
            <person name="De Carvalho L.P.S."/>
            <person name="Shen B."/>
        </authorList>
    </citation>
    <scope>NUCLEOTIDE SEQUENCE [LARGE SCALE GENOMIC DNA]</scope>
    <source>
        <strain evidence="3 4">NPDC047833</strain>
    </source>
</reference>
<dbReference type="EMBL" id="JBEYRS010000006">
    <property type="protein sequence ID" value="MEW2363659.1"/>
    <property type="molecule type" value="Genomic_DNA"/>
</dbReference>
<evidence type="ECO:0000256" key="1">
    <source>
        <dbReference type="SAM" id="MobiDB-lite"/>
    </source>
</evidence>
<evidence type="ECO:0000256" key="2">
    <source>
        <dbReference type="SAM" id="Phobius"/>
    </source>
</evidence>
<organism evidence="3 4">
    <name type="scientific">Streptomyces huasconensis</name>
    <dbReference type="NCBI Taxonomy" id="1854574"/>
    <lineage>
        <taxon>Bacteria</taxon>
        <taxon>Bacillati</taxon>
        <taxon>Actinomycetota</taxon>
        <taxon>Actinomycetes</taxon>
        <taxon>Kitasatosporales</taxon>
        <taxon>Streptomycetaceae</taxon>
        <taxon>Streptomyces</taxon>
    </lineage>
</organism>
<keyword evidence="2" id="KW-0812">Transmembrane</keyword>
<feature type="transmembrane region" description="Helical" evidence="2">
    <location>
        <begin position="275"/>
        <end position="293"/>
    </location>
</feature>
<evidence type="ECO:0008006" key="5">
    <source>
        <dbReference type="Google" id="ProtNLM"/>
    </source>
</evidence>
<protein>
    <recommendedName>
        <fullName evidence="5">Integral membrane protein</fullName>
    </recommendedName>
</protein>
<feature type="transmembrane region" description="Helical" evidence="2">
    <location>
        <begin position="316"/>
        <end position="334"/>
    </location>
</feature>
<accession>A0ABV3LW45</accession>
<dbReference type="RefSeq" id="WP_359779149.1">
    <property type="nucleotide sequence ID" value="NZ_JBEYRR010000006.1"/>
</dbReference>
<keyword evidence="2" id="KW-0472">Membrane</keyword>
<dbReference type="Proteomes" id="UP001553843">
    <property type="component" value="Unassembled WGS sequence"/>
</dbReference>
<comment type="caution">
    <text evidence="3">The sequence shown here is derived from an EMBL/GenBank/DDBJ whole genome shotgun (WGS) entry which is preliminary data.</text>
</comment>
<sequence length="341" mass="36523">MGIESDQLVYDYLSRVGDLAQQRQLPSAARMRLVADLRARIDRSRADAADSPAAIRRILAGLGTPEEIVDGADGAPTDVPKTSPSESKLKPRPAVPPQRAPRVPGGKEGWRLVPRPRRAAKEVPQDLVEGPRPSPPHLAGSDELGPSGSEPDWWRLDSTPFGGADTVPGFVGGVEIPEILKPPPSPDDPDHPDRHTSGDEAPAEAAEESVPGTKRWRRLPRLPARGTGVGFTNPLLLLAAVLLLVGAVLGSLPALGGGWLIAYLSRRLTPVEAKAAVFGMPGLALAAGFTWLWGRTEGKWGEPIRDGHMSDAIGDTWPWVLRGAAVASALFLVWRSQRRRP</sequence>